<sequence length="361" mass="37083">MSAGLETKTTAEPKARTTPGTTPAVRAPRRVRRGGREALLCLVLAGLAVLTALLVIGSGDYPMGPGQILNVLFGGGQGLENTIVFQWRAPRAVAALVFGAALGVAGAVFQSLTRNPLGSPDVIGFSTGAYTGALLALTLVGGSFVATSIGALAGGLLTALAVYLLAWRRGSHGFRLILVGIGISAMLAALNQWLVLRAEIEVAMAAAVWGAGTLNGVSWSTIVPATLVILPVLALTLAGGNRLHMLEMGDDTATALGVRVERTRLGMIVLAVLLTAATTAIAGPIAFVALVAPQLAKRLNRGAGMRLVPAACMGALLLVLSDLVAQRLFAPVQLPVGVVTVSIGGIYLIWLLAREGRRTAR</sequence>
<feature type="transmembrane region" description="Helical" evidence="9">
    <location>
        <begin position="92"/>
        <end position="113"/>
    </location>
</feature>
<name>A0ABS4X7N7_9MICC</name>
<dbReference type="InterPro" id="IPR037294">
    <property type="entry name" value="ABC_BtuC-like"/>
</dbReference>
<keyword evidence="4" id="KW-1003">Cell membrane</keyword>
<evidence type="ECO:0000313" key="11">
    <source>
        <dbReference type="Proteomes" id="UP001296993"/>
    </source>
</evidence>
<dbReference type="Proteomes" id="UP001296993">
    <property type="component" value="Unassembled WGS sequence"/>
</dbReference>
<feature type="transmembrane region" description="Helical" evidence="9">
    <location>
        <begin position="225"/>
        <end position="245"/>
    </location>
</feature>
<dbReference type="CDD" id="cd06550">
    <property type="entry name" value="TM_ABC_iron-siderophores_like"/>
    <property type="match status" value="1"/>
</dbReference>
<evidence type="ECO:0000256" key="1">
    <source>
        <dbReference type="ARBA" id="ARBA00004651"/>
    </source>
</evidence>
<keyword evidence="5 9" id="KW-0812">Transmembrane</keyword>
<protein>
    <submittedName>
        <fullName evidence="10">Iron complex transport system permease protein</fullName>
    </submittedName>
</protein>
<evidence type="ECO:0000256" key="7">
    <source>
        <dbReference type="ARBA" id="ARBA00023136"/>
    </source>
</evidence>
<dbReference type="SUPFAM" id="SSF81345">
    <property type="entry name" value="ABC transporter involved in vitamin B12 uptake, BtuC"/>
    <property type="match status" value="1"/>
</dbReference>
<evidence type="ECO:0000256" key="9">
    <source>
        <dbReference type="SAM" id="Phobius"/>
    </source>
</evidence>
<accession>A0ABS4X7N7</accession>
<dbReference type="PANTHER" id="PTHR30472:SF24">
    <property type="entry name" value="FERRIC ENTEROBACTIN TRANSPORT SYSTEM PERMEASE PROTEIN FEPG"/>
    <property type="match status" value="1"/>
</dbReference>
<evidence type="ECO:0000256" key="3">
    <source>
        <dbReference type="ARBA" id="ARBA00022448"/>
    </source>
</evidence>
<keyword evidence="6 9" id="KW-1133">Transmembrane helix</keyword>
<comment type="caution">
    <text evidence="10">The sequence shown here is derived from an EMBL/GenBank/DDBJ whole genome shotgun (WGS) entry which is preliminary data.</text>
</comment>
<dbReference type="Pfam" id="PF01032">
    <property type="entry name" value="FecCD"/>
    <property type="match status" value="1"/>
</dbReference>
<feature type="transmembrane region" description="Helical" evidence="9">
    <location>
        <begin position="38"/>
        <end position="56"/>
    </location>
</feature>
<dbReference type="EMBL" id="JAGIOF010000001">
    <property type="protein sequence ID" value="MBP2384495.1"/>
    <property type="molecule type" value="Genomic_DNA"/>
</dbReference>
<feature type="transmembrane region" description="Helical" evidence="9">
    <location>
        <begin position="332"/>
        <end position="353"/>
    </location>
</feature>
<feature type="transmembrane region" description="Helical" evidence="9">
    <location>
        <begin position="133"/>
        <end position="166"/>
    </location>
</feature>
<organism evidence="10 11">
    <name type="scientific">Paeniglutamicibacter kerguelensis</name>
    <dbReference type="NCBI Taxonomy" id="254788"/>
    <lineage>
        <taxon>Bacteria</taxon>
        <taxon>Bacillati</taxon>
        <taxon>Actinomycetota</taxon>
        <taxon>Actinomycetes</taxon>
        <taxon>Micrococcales</taxon>
        <taxon>Micrococcaceae</taxon>
        <taxon>Paeniglutamicibacter</taxon>
    </lineage>
</organism>
<dbReference type="Gene3D" id="1.10.3470.10">
    <property type="entry name" value="ABC transporter involved in vitamin B12 uptake, BtuC"/>
    <property type="match status" value="1"/>
</dbReference>
<dbReference type="RefSeq" id="WP_209995133.1">
    <property type="nucleotide sequence ID" value="NZ_BAAAJY010000008.1"/>
</dbReference>
<evidence type="ECO:0000256" key="2">
    <source>
        <dbReference type="ARBA" id="ARBA00007935"/>
    </source>
</evidence>
<feature type="transmembrane region" description="Helical" evidence="9">
    <location>
        <begin position="265"/>
        <end position="291"/>
    </location>
</feature>
<comment type="subcellular location">
    <subcellularLocation>
        <location evidence="1">Cell membrane</location>
        <topology evidence="1">Multi-pass membrane protein</topology>
    </subcellularLocation>
</comment>
<feature type="transmembrane region" description="Helical" evidence="9">
    <location>
        <begin position="173"/>
        <end position="194"/>
    </location>
</feature>
<comment type="similarity">
    <text evidence="2">Belongs to the binding-protein-dependent transport system permease family. FecCD subfamily.</text>
</comment>
<evidence type="ECO:0000256" key="8">
    <source>
        <dbReference type="SAM" id="MobiDB-lite"/>
    </source>
</evidence>
<proteinExistence type="inferred from homology"/>
<keyword evidence="3" id="KW-0813">Transport</keyword>
<evidence type="ECO:0000256" key="4">
    <source>
        <dbReference type="ARBA" id="ARBA00022475"/>
    </source>
</evidence>
<dbReference type="InterPro" id="IPR000522">
    <property type="entry name" value="ABC_transptr_permease_BtuC"/>
</dbReference>
<reference evidence="10 11" key="1">
    <citation type="submission" date="2021-03" db="EMBL/GenBank/DDBJ databases">
        <title>Sequencing the genomes of 1000 actinobacteria strains.</title>
        <authorList>
            <person name="Klenk H.-P."/>
        </authorList>
    </citation>
    <scope>NUCLEOTIDE SEQUENCE [LARGE SCALE GENOMIC DNA]</scope>
    <source>
        <strain evidence="10 11">DSM 15797</strain>
    </source>
</reference>
<evidence type="ECO:0000313" key="10">
    <source>
        <dbReference type="EMBL" id="MBP2384495.1"/>
    </source>
</evidence>
<gene>
    <name evidence="10" type="ORF">JOF47_000006</name>
</gene>
<evidence type="ECO:0000256" key="5">
    <source>
        <dbReference type="ARBA" id="ARBA00022692"/>
    </source>
</evidence>
<feature type="region of interest" description="Disordered" evidence="8">
    <location>
        <begin position="1"/>
        <end position="25"/>
    </location>
</feature>
<keyword evidence="11" id="KW-1185">Reference proteome</keyword>
<evidence type="ECO:0000256" key="6">
    <source>
        <dbReference type="ARBA" id="ARBA00022989"/>
    </source>
</evidence>
<keyword evidence="7 9" id="KW-0472">Membrane</keyword>
<dbReference type="PANTHER" id="PTHR30472">
    <property type="entry name" value="FERRIC ENTEROBACTIN TRANSPORT SYSTEM PERMEASE PROTEIN"/>
    <property type="match status" value="1"/>
</dbReference>